<accession>I3T4V3</accession>
<proteinExistence type="evidence at transcript level"/>
<evidence type="ECO:0000256" key="1">
    <source>
        <dbReference type="SAM" id="Phobius"/>
    </source>
</evidence>
<name>I3T4V3_LOTJA</name>
<protein>
    <submittedName>
        <fullName evidence="2">Uncharacterized protein</fullName>
    </submittedName>
</protein>
<organism evidence="2">
    <name type="scientific">Lotus japonicus</name>
    <name type="common">Lotus corniculatus var. japonicus</name>
    <dbReference type="NCBI Taxonomy" id="34305"/>
    <lineage>
        <taxon>Eukaryota</taxon>
        <taxon>Viridiplantae</taxon>
        <taxon>Streptophyta</taxon>
        <taxon>Embryophyta</taxon>
        <taxon>Tracheophyta</taxon>
        <taxon>Spermatophyta</taxon>
        <taxon>Magnoliopsida</taxon>
        <taxon>eudicotyledons</taxon>
        <taxon>Gunneridae</taxon>
        <taxon>Pentapetalae</taxon>
        <taxon>rosids</taxon>
        <taxon>fabids</taxon>
        <taxon>Fabales</taxon>
        <taxon>Fabaceae</taxon>
        <taxon>Papilionoideae</taxon>
        <taxon>50 kb inversion clade</taxon>
        <taxon>NPAAA clade</taxon>
        <taxon>Hologalegina</taxon>
        <taxon>robinioid clade</taxon>
        <taxon>Loteae</taxon>
        <taxon>Lotus</taxon>
    </lineage>
</organism>
<keyword evidence="1" id="KW-1133">Transmembrane helix</keyword>
<keyword evidence="1" id="KW-0472">Membrane</keyword>
<evidence type="ECO:0000313" key="2">
    <source>
        <dbReference type="EMBL" id="AFK47545.1"/>
    </source>
</evidence>
<dbReference type="EMBL" id="BT147751">
    <property type="protein sequence ID" value="AFK47545.1"/>
    <property type="molecule type" value="mRNA"/>
</dbReference>
<dbReference type="AlphaFoldDB" id="I3T4V3"/>
<keyword evidence="1" id="KW-0812">Transmembrane</keyword>
<sequence>MVVVVVLRFVPVDHALNGSELFHMAGYSDRSFLIKPKFFFSLFQQLHEEWMVDVDHRDHKPLLLLPLTHHDCQTTFWDVVLLILILLMVVVVVMKVKVEVRYVQMKTHQMITAAKSHIVEKKTKKASRTFKYS</sequence>
<reference evidence="2" key="1">
    <citation type="submission" date="2012-05" db="EMBL/GenBank/DDBJ databases">
        <authorList>
            <person name="Krishnakumar V."/>
            <person name="Cheung F."/>
            <person name="Xiao Y."/>
            <person name="Chan A."/>
            <person name="Moskal W.A."/>
            <person name="Town C.D."/>
        </authorList>
    </citation>
    <scope>NUCLEOTIDE SEQUENCE</scope>
</reference>
<feature type="transmembrane region" description="Helical" evidence="1">
    <location>
        <begin position="75"/>
        <end position="96"/>
    </location>
</feature>